<dbReference type="InterPro" id="IPR028994">
    <property type="entry name" value="Integrin_alpha_N"/>
</dbReference>
<reference evidence="2" key="4">
    <citation type="submission" date="2025-09" db="UniProtKB">
        <authorList>
            <consortium name="Ensembl"/>
        </authorList>
    </citation>
    <scope>IDENTIFICATION</scope>
</reference>
<dbReference type="EMBL" id="EAAA01001109">
    <property type="status" value="NOT_ANNOTATED_CDS"/>
    <property type="molecule type" value="Genomic_DNA"/>
</dbReference>
<reference evidence="3" key="1">
    <citation type="journal article" date="2002" name="Science">
        <title>The draft genome of Ciona intestinalis: insights into chordate and vertebrate origins.</title>
        <authorList>
            <person name="Dehal P."/>
            <person name="Satou Y."/>
            <person name="Campbell R.K."/>
            <person name="Chapman J."/>
            <person name="Degnan B."/>
            <person name="De Tomaso A."/>
            <person name="Davidson B."/>
            <person name="Di Gregorio A."/>
            <person name="Gelpke M."/>
            <person name="Goodstein D.M."/>
            <person name="Harafuji N."/>
            <person name="Hastings K.E."/>
            <person name="Ho I."/>
            <person name="Hotta K."/>
            <person name="Huang W."/>
            <person name="Kawashima T."/>
            <person name="Lemaire P."/>
            <person name="Martinez D."/>
            <person name="Meinertzhagen I.A."/>
            <person name="Necula S."/>
            <person name="Nonaka M."/>
            <person name="Putnam N."/>
            <person name="Rash S."/>
            <person name="Saiga H."/>
            <person name="Satake M."/>
            <person name="Terry A."/>
            <person name="Yamada L."/>
            <person name="Wang H.G."/>
            <person name="Awazu S."/>
            <person name="Azumi K."/>
            <person name="Boore J."/>
            <person name="Branno M."/>
            <person name="Chin-Bow S."/>
            <person name="DeSantis R."/>
            <person name="Doyle S."/>
            <person name="Francino P."/>
            <person name="Keys D.N."/>
            <person name="Haga S."/>
            <person name="Hayashi H."/>
            <person name="Hino K."/>
            <person name="Imai K.S."/>
            <person name="Inaba K."/>
            <person name="Kano S."/>
            <person name="Kobayashi K."/>
            <person name="Kobayashi M."/>
            <person name="Lee B.I."/>
            <person name="Makabe K.W."/>
            <person name="Manohar C."/>
            <person name="Matassi G."/>
            <person name="Medina M."/>
            <person name="Mochizuki Y."/>
            <person name="Mount S."/>
            <person name="Morishita T."/>
            <person name="Miura S."/>
            <person name="Nakayama A."/>
            <person name="Nishizaka S."/>
            <person name="Nomoto H."/>
            <person name="Ohta F."/>
            <person name="Oishi K."/>
            <person name="Rigoutsos I."/>
            <person name="Sano M."/>
            <person name="Sasaki A."/>
            <person name="Sasakura Y."/>
            <person name="Shoguchi E."/>
            <person name="Shin-i T."/>
            <person name="Spagnuolo A."/>
            <person name="Stainier D."/>
            <person name="Suzuki M.M."/>
            <person name="Tassy O."/>
            <person name="Takatori N."/>
            <person name="Tokuoka M."/>
            <person name="Yagi K."/>
            <person name="Yoshizaki F."/>
            <person name="Wada S."/>
            <person name="Zhang C."/>
            <person name="Hyatt P.D."/>
            <person name="Larimer F."/>
            <person name="Detter C."/>
            <person name="Doggett N."/>
            <person name="Glavina T."/>
            <person name="Hawkins T."/>
            <person name="Richardson P."/>
            <person name="Lucas S."/>
            <person name="Kohara Y."/>
            <person name="Levine M."/>
            <person name="Satoh N."/>
            <person name="Rokhsar D.S."/>
        </authorList>
    </citation>
    <scope>NUCLEOTIDE SEQUENCE [LARGE SCALE GENOMIC DNA]</scope>
</reference>
<gene>
    <name evidence="2" type="primary">LOC100181963</name>
</gene>
<dbReference type="KEGG" id="cin:100181963"/>
<organism evidence="2 3">
    <name type="scientific">Ciona intestinalis</name>
    <name type="common">Transparent sea squirt</name>
    <name type="synonym">Ascidia intestinalis</name>
    <dbReference type="NCBI Taxonomy" id="7719"/>
    <lineage>
        <taxon>Eukaryota</taxon>
        <taxon>Metazoa</taxon>
        <taxon>Chordata</taxon>
        <taxon>Tunicata</taxon>
        <taxon>Ascidiacea</taxon>
        <taxon>Phlebobranchia</taxon>
        <taxon>Cionidae</taxon>
        <taxon>Ciona</taxon>
    </lineage>
</organism>
<dbReference type="RefSeq" id="XP_002129933.1">
    <property type="nucleotide sequence ID" value="XM_002129897.4"/>
</dbReference>
<evidence type="ECO:0000313" key="3">
    <source>
        <dbReference type="Proteomes" id="UP000008144"/>
    </source>
</evidence>
<keyword evidence="1" id="KW-0732">Signal</keyword>
<evidence type="ECO:0000313" key="2">
    <source>
        <dbReference type="Ensembl" id="ENSCINP00000002696.3"/>
    </source>
</evidence>
<dbReference type="InParanoid" id="F6S8V8"/>
<dbReference type="OMA" id="LICIFND"/>
<dbReference type="InterPro" id="IPR013517">
    <property type="entry name" value="FG-GAP"/>
</dbReference>
<dbReference type="GeneTree" id="ENSGT00990000205860"/>
<dbReference type="Ensembl" id="ENSCINT00000002696.3">
    <property type="protein sequence ID" value="ENSCINP00000002696.3"/>
    <property type="gene ID" value="ENSCING00000001386.3"/>
</dbReference>
<sequence>MKAHRAHAKTEIFKLVFFGVFLVALCPIAETVSLDVMFPGPPTKISKRICQNGMISAGNFNGDKNMDLLCSYDDGWVRIYLAANNRFNRVYWEGHTPRCAFQSGSHRYLADFDNDGYDDLFCYDPVSGKTNVVLFDGEAYPDEISWTGDIPECKGEDKMTYVFDANGDGKADLGCGTKSKNGLEKLYLNEFQF</sequence>
<dbReference type="HOGENOM" id="CLU_075581_1_0_1"/>
<proteinExistence type="predicted"/>
<name>F6S8V8_CIOIN</name>
<dbReference type="Gene3D" id="2.130.10.130">
    <property type="entry name" value="Integrin alpha, N-terminal"/>
    <property type="match status" value="1"/>
</dbReference>
<protein>
    <submittedName>
        <fullName evidence="2">Uncharacterized LOC100181963</fullName>
    </submittedName>
</protein>
<reference evidence="2" key="2">
    <citation type="journal article" date="2008" name="Genome Biol.">
        <title>Improved genome assembly and evidence-based global gene model set for the chordate Ciona intestinalis: new insight into intron and operon populations.</title>
        <authorList>
            <person name="Satou Y."/>
            <person name="Mineta K."/>
            <person name="Ogasawara M."/>
            <person name="Sasakura Y."/>
            <person name="Shoguchi E."/>
            <person name="Ueno K."/>
            <person name="Yamada L."/>
            <person name="Matsumoto J."/>
            <person name="Wasserscheid J."/>
            <person name="Dewar K."/>
            <person name="Wiley G.B."/>
            <person name="Macmil S.L."/>
            <person name="Roe B.A."/>
            <person name="Zeller R.W."/>
            <person name="Hastings K.E."/>
            <person name="Lemaire P."/>
            <person name="Lindquist E."/>
            <person name="Endo T."/>
            <person name="Hotta K."/>
            <person name="Inaba K."/>
        </authorList>
    </citation>
    <scope>NUCLEOTIDE SEQUENCE [LARGE SCALE GENOMIC DNA]</scope>
    <source>
        <strain evidence="2">wild type</strain>
    </source>
</reference>
<dbReference type="OrthoDB" id="10022113at2759"/>
<dbReference type="Proteomes" id="UP000008144">
    <property type="component" value="Chromosome 13"/>
</dbReference>
<dbReference type="Pfam" id="PF13517">
    <property type="entry name" value="FG-GAP_3"/>
    <property type="match status" value="1"/>
</dbReference>
<dbReference type="GeneID" id="100181963"/>
<accession>A0A1W2WK19</accession>
<reference evidence="2" key="3">
    <citation type="submission" date="2025-08" db="UniProtKB">
        <authorList>
            <consortium name="Ensembl"/>
        </authorList>
    </citation>
    <scope>IDENTIFICATION</scope>
</reference>
<dbReference type="SUPFAM" id="SSF69318">
    <property type="entry name" value="Integrin alpha N-terminal domain"/>
    <property type="match status" value="1"/>
</dbReference>
<accession>F6S8V8</accession>
<keyword evidence="3" id="KW-1185">Reference proteome</keyword>
<dbReference type="AlphaFoldDB" id="F6S8V8"/>
<evidence type="ECO:0000256" key="1">
    <source>
        <dbReference type="ARBA" id="ARBA00022729"/>
    </source>
</evidence>